<protein>
    <submittedName>
        <fullName evidence="7">Glucose-methanol-choline oxidoreductase</fullName>
    </submittedName>
</protein>
<dbReference type="Pfam" id="PF00732">
    <property type="entry name" value="GMC_oxred_N"/>
    <property type="match status" value="1"/>
</dbReference>
<evidence type="ECO:0000313" key="8">
    <source>
        <dbReference type="Proteomes" id="UP000243140"/>
    </source>
</evidence>
<dbReference type="InterPro" id="IPR000172">
    <property type="entry name" value="GMC_OxRdtase_N"/>
</dbReference>
<dbReference type="PANTHER" id="PTHR11552">
    <property type="entry name" value="GLUCOSE-METHANOL-CHOLINE GMC OXIDOREDUCTASE"/>
    <property type="match status" value="1"/>
</dbReference>
<organism evidence="7 8">
    <name type="scientific">Mycobacterium malmoense</name>
    <dbReference type="NCBI Taxonomy" id="1780"/>
    <lineage>
        <taxon>Bacteria</taxon>
        <taxon>Bacillati</taxon>
        <taxon>Actinomycetota</taxon>
        <taxon>Actinomycetes</taxon>
        <taxon>Mycobacteriales</taxon>
        <taxon>Mycobacteriaceae</taxon>
        <taxon>Mycobacterium</taxon>
    </lineage>
</organism>
<dbReference type="RefSeq" id="WP_083010500.1">
    <property type="nucleotide sequence ID" value="NZ_CP060015.1"/>
</dbReference>
<evidence type="ECO:0000256" key="4">
    <source>
        <dbReference type="ARBA" id="ARBA00022827"/>
    </source>
</evidence>
<evidence type="ECO:0000256" key="1">
    <source>
        <dbReference type="ARBA" id="ARBA00001974"/>
    </source>
</evidence>
<comment type="caution">
    <text evidence="7">The sequence shown here is derived from an EMBL/GenBank/DDBJ whole genome shotgun (WGS) entry which is preliminary data.</text>
</comment>
<dbReference type="SUPFAM" id="SSF54373">
    <property type="entry name" value="FAD-linked reductases, C-terminal domain"/>
    <property type="match status" value="1"/>
</dbReference>
<dbReference type="Gene3D" id="3.30.560.10">
    <property type="entry name" value="Glucose Oxidase, domain 3"/>
    <property type="match status" value="1"/>
</dbReference>
<dbReference type="InterPro" id="IPR012132">
    <property type="entry name" value="GMC_OxRdtase"/>
</dbReference>
<evidence type="ECO:0000256" key="2">
    <source>
        <dbReference type="ARBA" id="ARBA00010790"/>
    </source>
</evidence>
<evidence type="ECO:0000313" key="7">
    <source>
        <dbReference type="EMBL" id="ORA82730.1"/>
    </source>
</evidence>
<proteinExistence type="inferred from homology"/>
<dbReference type="PANTHER" id="PTHR11552:SF147">
    <property type="entry name" value="CHOLINE DEHYDROGENASE, MITOCHONDRIAL"/>
    <property type="match status" value="1"/>
</dbReference>
<gene>
    <name evidence="7" type="ORF">BST29_10715</name>
</gene>
<keyword evidence="3" id="KW-0285">Flavoprotein</keyword>
<keyword evidence="4" id="KW-0274">FAD</keyword>
<feature type="domain" description="Glucose-methanol-choline oxidoreductase N-terminal" evidence="5">
    <location>
        <begin position="4"/>
        <end position="292"/>
    </location>
</feature>
<feature type="domain" description="Glucose-methanol-choline oxidoreductase C-terminal" evidence="6">
    <location>
        <begin position="360"/>
        <end position="493"/>
    </location>
</feature>
<comment type="cofactor">
    <cofactor evidence="1">
        <name>FAD</name>
        <dbReference type="ChEBI" id="CHEBI:57692"/>
    </cofactor>
</comment>
<keyword evidence="8" id="KW-1185">Reference proteome</keyword>
<comment type="similarity">
    <text evidence="2">Belongs to the GMC oxidoreductase family.</text>
</comment>
<dbReference type="InterPro" id="IPR007867">
    <property type="entry name" value="GMC_OxRtase_C"/>
</dbReference>
<name>A0ABX3SRY4_MYCMA</name>
<evidence type="ECO:0000256" key="3">
    <source>
        <dbReference type="ARBA" id="ARBA00022630"/>
    </source>
</evidence>
<evidence type="ECO:0000259" key="5">
    <source>
        <dbReference type="Pfam" id="PF00732"/>
    </source>
</evidence>
<dbReference type="InterPro" id="IPR036188">
    <property type="entry name" value="FAD/NAD-bd_sf"/>
</dbReference>
<dbReference type="Pfam" id="PF05199">
    <property type="entry name" value="GMC_oxred_C"/>
    <property type="match status" value="1"/>
</dbReference>
<evidence type="ECO:0000259" key="6">
    <source>
        <dbReference type="Pfam" id="PF05199"/>
    </source>
</evidence>
<dbReference type="SUPFAM" id="SSF51905">
    <property type="entry name" value="FAD/NAD(P)-binding domain"/>
    <property type="match status" value="1"/>
</dbReference>
<dbReference type="Proteomes" id="UP000243140">
    <property type="component" value="Unassembled WGS sequence"/>
</dbReference>
<accession>A0ABX3SRY4</accession>
<reference evidence="7 8" key="1">
    <citation type="submission" date="2017-02" db="EMBL/GenBank/DDBJ databases">
        <title>The new phylogeny of genus Mycobacterium.</title>
        <authorList>
            <person name="Tortoli E."/>
            <person name="Trovato A."/>
            <person name="Cirillo D.M."/>
        </authorList>
    </citation>
    <scope>NUCLEOTIDE SEQUENCE [LARGE SCALE GENOMIC DNA]</scope>
    <source>
        <strain evidence="7 8">IP1130001</strain>
    </source>
</reference>
<dbReference type="EMBL" id="MVHV01000009">
    <property type="protein sequence ID" value="ORA82730.1"/>
    <property type="molecule type" value="Genomic_DNA"/>
</dbReference>
<dbReference type="PIRSF" id="PIRSF000137">
    <property type="entry name" value="Alcohol_oxidase"/>
    <property type="match status" value="1"/>
</dbReference>
<sequence length="507" mass="53497">MAVYDFIVVGGGSAGCVVAARLTEDPDISVLLLEAGGSEQRQDVEMAGAWPTLMGSDVDWGYATARQAVLGRPVDAPRGKVLGGSGSINVMAHLRGDRSDFDGWAADGAAGWDYESVLPYFKRCEDVVDGDPRYRGRGGPLRPRPIESPHPLSLAHVEAARQAGHCTPADLNGPYLLGAACHDLLIESGRRQSSATAYLRPAMHRPNLTVRTHAIAHRLVVNAGRCCGVEYDWDGRSSVDSASGEVILCAGSVDSVRLLLQSGIGPAGDLAAHGVTPVVDAPEVGNNLQDHILLAGVRMHADRALPPPSGNYAEATLFTKTRPSQPQPELQVLQVQIDYHTAWQQPADNSFTFGVGHMRPRSRGSVRMGPGGPGAPPVIDPGYLTEPYDLEQLIAGIEAVDKLATTGAFDEWGGACDSAAFLQLDRPELEKAIYAGVSSYYHLSGTCRMGSDATAVVDPQLRVQGIAGLRIADASVMPTIVSCNTNAATLMIGEKAADLVRGIATAA</sequence>
<dbReference type="Gene3D" id="3.50.50.60">
    <property type="entry name" value="FAD/NAD(P)-binding domain"/>
    <property type="match status" value="1"/>
</dbReference>